<feature type="compositionally biased region" description="Basic residues" evidence="2">
    <location>
        <begin position="313"/>
        <end position="325"/>
    </location>
</feature>
<dbReference type="PANTHER" id="PTHR13366:SF0">
    <property type="entry name" value="HEAT REPEAT-CONTAINING PROTEIN 6"/>
    <property type="match status" value="1"/>
</dbReference>
<sequence>MKRQPSDIRMSEAWQERWGKLVSKLLRVQVAPAAGSEEEATLTTTLTGLNQCCSRPRLLQDHQQIQGMVEKCVSHIIDPHGTLVRHSALLLASLLRCPPTLHLPGPTLDQLMAWLGEALRHQGGKEGQPDTVYQLLRALAASLRNTPNPAQEVYLTLAGSHGCLTHTLESSSAWLNKALAMQCLHLLTYVGPEVVTEARQRGEEIFPAEVVSSIQRIVIAVVQQDPPSPIHCSHRLYLHLMASGLSVLYNLVVCAPGQVLGNIIVTACRPFAFYGLPGYSHGDLVDHCPTPSMDFSLSPTQDSDSSSRNYTNRNRRKRLRRKRAQPSRSTSDCNRGVVGVALGGMSVGGVGLGLRGAPPATALANISLKPEWTKGRGQAEGQENQKVSPLPSNSEGEQVHEVNSPAEPQISGSETDFSDFEGSGEKETALMARVRQCSLQAINAVIDKVGKQHKFSFWPPLMCQNPSLMTCVLRDPSLSVRMAALQVINTFLLDSCKVLTLAVESEGKSSYTTLGHQLGVSLRELHRCLALALLSEKFPSALVRTLKTIELLVENVNYSKLQPGLLSKLVTHVKYFMRYKEAVVRANAFSVMVSVLMIKPQVEELRDLLLRYQTPTITAPPAVLPPPSMEEEVPGEEEEEEENDENLKKEMENLNLLSEEEEEASSGGEKTMVSWLVGRCVDSLLALDHEAVQGIYIQVQLQSLKVLNALVSEHLTLILPSLPLIQRVITVCSEAVQESVPSSSSTPYHPIHTLPNNRDHQPGRTGDVVDGGDASLTSPDPGVVVEHTYILLGCLLGAVKTDLDGKTESCLSLTQAQQLWLWALQGPLQVLLTQAASGHKDRTSKTSSTLGQTERCDQGSWRDREVVSNADSTEGSLKQVVAMATVLSHFSPEVFESLGEVWAGRVTSTVHWLVTHPEPELRLAGVRAMAIMVGFPGVVGNPGSLALLHATVEAACDLLAQRDANVNRDRLLASWALANVSSVFELYKESWEGSEHFGSREVLSQEMLGRVLDVGLRACQDKDKIRPHGVRCIGNVASFLQPQQVAHPALVPLVTQTVDTLITCASSGSNMKTRWNACHALGNIMSSGRLPIATAPWRGQVFTILGCLVESFKNYKVRIQACSALCSVTGRQEYGNEYLGVWRALLRGLDNAQNIVDYQEIRHRDELINQICQGICQLCAHLTLVDAGALCELLQVHQDVAGPLMQKAYLSLPPERSGHVLQAQHRVEELMGCDALTEAQQQALLILENLTSTSINS</sequence>
<dbReference type="InterPro" id="IPR025283">
    <property type="entry name" value="DUF4042"/>
</dbReference>
<feature type="compositionally biased region" description="Polar residues" evidence="2">
    <location>
        <begin position="381"/>
        <end position="396"/>
    </location>
</feature>
<dbReference type="InterPro" id="IPR052107">
    <property type="entry name" value="HEAT6"/>
</dbReference>
<feature type="compositionally biased region" description="Low complexity" evidence="2">
    <location>
        <begin position="302"/>
        <end position="312"/>
    </location>
</feature>
<feature type="compositionally biased region" description="Acidic residues" evidence="2">
    <location>
        <begin position="629"/>
        <end position="644"/>
    </location>
</feature>
<dbReference type="Pfam" id="PF13251">
    <property type="entry name" value="DUF4042"/>
    <property type="match status" value="1"/>
</dbReference>
<proteinExistence type="predicted"/>
<protein>
    <recommendedName>
        <fullName evidence="1">HEAT repeat-containing protein 6</fullName>
    </recommendedName>
</protein>
<dbReference type="InterPro" id="IPR016024">
    <property type="entry name" value="ARM-type_fold"/>
</dbReference>
<comment type="caution">
    <text evidence="4">The sequence shown here is derived from an EMBL/GenBank/DDBJ whole genome shotgun (WGS) entry which is preliminary data.</text>
</comment>
<feature type="region of interest" description="Disordered" evidence="2">
    <location>
        <begin position="295"/>
        <end position="335"/>
    </location>
</feature>
<name>A0AAW0UGC2_SCYPA</name>
<organism evidence="4 5">
    <name type="scientific">Scylla paramamosain</name>
    <name type="common">Mud crab</name>
    <dbReference type="NCBI Taxonomy" id="85552"/>
    <lineage>
        <taxon>Eukaryota</taxon>
        <taxon>Metazoa</taxon>
        <taxon>Ecdysozoa</taxon>
        <taxon>Arthropoda</taxon>
        <taxon>Crustacea</taxon>
        <taxon>Multicrustacea</taxon>
        <taxon>Malacostraca</taxon>
        <taxon>Eumalacostraca</taxon>
        <taxon>Eucarida</taxon>
        <taxon>Decapoda</taxon>
        <taxon>Pleocyemata</taxon>
        <taxon>Brachyura</taxon>
        <taxon>Eubrachyura</taxon>
        <taxon>Portunoidea</taxon>
        <taxon>Portunidae</taxon>
        <taxon>Portuninae</taxon>
        <taxon>Scylla</taxon>
    </lineage>
</organism>
<evidence type="ECO:0000256" key="2">
    <source>
        <dbReference type="SAM" id="MobiDB-lite"/>
    </source>
</evidence>
<evidence type="ECO:0000259" key="3">
    <source>
        <dbReference type="Pfam" id="PF13251"/>
    </source>
</evidence>
<evidence type="ECO:0000256" key="1">
    <source>
        <dbReference type="ARBA" id="ARBA00015263"/>
    </source>
</evidence>
<evidence type="ECO:0000313" key="5">
    <source>
        <dbReference type="Proteomes" id="UP001487740"/>
    </source>
</evidence>
<dbReference type="SUPFAM" id="SSF48371">
    <property type="entry name" value="ARM repeat"/>
    <property type="match status" value="1"/>
</dbReference>
<accession>A0AAW0UGC2</accession>
<feature type="region of interest" description="Disordered" evidence="2">
    <location>
        <begin position="836"/>
        <end position="859"/>
    </location>
</feature>
<feature type="region of interest" description="Disordered" evidence="2">
    <location>
        <begin position="620"/>
        <end position="647"/>
    </location>
</feature>
<reference evidence="4 5" key="1">
    <citation type="submission" date="2023-03" db="EMBL/GenBank/DDBJ databases">
        <title>High-quality genome of Scylla paramamosain provides insights in environmental adaptation.</title>
        <authorList>
            <person name="Zhang L."/>
        </authorList>
    </citation>
    <scope>NUCLEOTIDE SEQUENCE [LARGE SCALE GENOMIC DNA]</scope>
    <source>
        <strain evidence="4">LZ_2023a</strain>
        <tissue evidence="4">Muscle</tissue>
    </source>
</reference>
<dbReference type="InterPro" id="IPR011989">
    <property type="entry name" value="ARM-like"/>
</dbReference>
<dbReference type="EMBL" id="JARAKH010000012">
    <property type="protein sequence ID" value="KAK8398679.1"/>
    <property type="molecule type" value="Genomic_DNA"/>
</dbReference>
<gene>
    <name evidence="4" type="ORF">O3P69_004061</name>
</gene>
<evidence type="ECO:0000313" key="4">
    <source>
        <dbReference type="EMBL" id="KAK8398679.1"/>
    </source>
</evidence>
<keyword evidence="5" id="KW-1185">Reference proteome</keyword>
<dbReference type="Gene3D" id="1.25.10.10">
    <property type="entry name" value="Leucine-rich Repeat Variant"/>
    <property type="match status" value="2"/>
</dbReference>
<feature type="region of interest" description="Disordered" evidence="2">
    <location>
        <begin position="740"/>
        <end position="765"/>
    </location>
</feature>
<feature type="region of interest" description="Disordered" evidence="2">
    <location>
        <begin position="374"/>
        <end position="422"/>
    </location>
</feature>
<feature type="domain" description="DUF4042" evidence="3">
    <location>
        <begin position="433"/>
        <end position="599"/>
    </location>
</feature>
<dbReference type="Proteomes" id="UP001487740">
    <property type="component" value="Unassembled WGS sequence"/>
</dbReference>
<dbReference type="AlphaFoldDB" id="A0AAW0UGC2"/>
<dbReference type="PANTHER" id="PTHR13366">
    <property type="entry name" value="MALARIA ANTIGEN-RELATED"/>
    <property type="match status" value="1"/>
</dbReference>